<feature type="region of interest" description="Disordered" evidence="1">
    <location>
        <begin position="48"/>
        <end position="78"/>
    </location>
</feature>
<name>A0A1C7LS29_GRIFR</name>
<evidence type="ECO:0000256" key="1">
    <source>
        <dbReference type="SAM" id="MobiDB-lite"/>
    </source>
</evidence>
<comment type="caution">
    <text evidence="2">The sequence shown here is derived from an EMBL/GenBank/DDBJ whole genome shotgun (WGS) entry which is preliminary data.</text>
</comment>
<dbReference type="EMBL" id="LUGG01000024">
    <property type="protein sequence ID" value="OBZ67338.1"/>
    <property type="molecule type" value="Genomic_DNA"/>
</dbReference>
<sequence length="200" mass="22810">MCCYAAGSRNLLAFRIHTVFRCFHYNASVTGPRPRGRRGCHYRRFSSSRSQYRCPSPGHPPSPISTPSTSSDESDCPRATKRRLLKRMVKSAPPILSRSRANLREKPLPDLPAAGTSEMRALHTDVCIGFPKRPRYPHQRHPSLDIHASLPDGLYKGRMQLDKHMLPNFDWAGLRVKYFLEISVLFGQDEMRARVPLRIS</sequence>
<reference evidence="2 3" key="1">
    <citation type="submission" date="2016-03" db="EMBL/GenBank/DDBJ databases">
        <title>Whole genome sequencing of Grifola frondosa 9006-11.</title>
        <authorList>
            <person name="Min B."/>
            <person name="Park H."/>
            <person name="Kim J.-G."/>
            <person name="Cho H."/>
            <person name="Oh Y.-L."/>
            <person name="Kong W.-S."/>
            <person name="Choi I.-G."/>
        </authorList>
    </citation>
    <scope>NUCLEOTIDE SEQUENCE [LARGE SCALE GENOMIC DNA]</scope>
    <source>
        <strain evidence="2 3">9006-11</strain>
    </source>
</reference>
<organism evidence="2 3">
    <name type="scientific">Grifola frondosa</name>
    <name type="common">Maitake</name>
    <name type="synonym">Polyporus frondosus</name>
    <dbReference type="NCBI Taxonomy" id="5627"/>
    <lineage>
        <taxon>Eukaryota</taxon>
        <taxon>Fungi</taxon>
        <taxon>Dikarya</taxon>
        <taxon>Basidiomycota</taxon>
        <taxon>Agaricomycotina</taxon>
        <taxon>Agaricomycetes</taxon>
        <taxon>Polyporales</taxon>
        <taxon>Grifolaceae</taxon>
        <taxon>Grifola</taxon>
    </lineage>
</organism>
<evidence type="ECO:0000313" key="3">
    <source>
        <dbReference type="Proteomes" id="UP000092993"/>
    </source>
</evidence>
<accession>A0A1C7LS29</accession>
<dbReference type="STRING" id="5627.A0A1C7LS29"/>
<dbReference type="AlphaFoldDB" id="A0A1C7LS29"/>
<evidence type="ECO:0000313" key="2">
    <source>
        <dbReference type="EMBL" id="OBZ67338.1"/>
    </source>
</evidence>
<protein>
    <submittedName>
        <fullName evidence="2">Uncharacterized protein</fullName>
    </submittedName>
</protein>
<proteinExistence type="predicted"/>
<gene>
    <name evidence="2" type="ORF">A0H81_12637</name>
</gene>
<dbReference type="OrthoDB" id="3259897at2759"/>
<keyword evidence="3" id="KW-1185">Reference proteome</keyword>
<dbReference type="Proteomes" id="UP000092993">
    <property type="component" value="Unassembled WGS sequence"/>
</dbReference>